<dbReference type="GO" id="GO:0003677">
    <property type="term" value="F:DNA binding"/>
    <property type="evidence" value="ECO:0007669"/>
    <property type="project" value="InterPro"/>
</dbReference>
<dbReference type="EMBL" id="BIFS01000001">
    <property type="protein sequence ID" value="GCE19898.1"/>
    <property type="molecule type" value="Genomic_DNA"/>
</dbReference>
<evidence type="ECO:0000259" key="6">
    <source>
        <dbReference type="Pfam" id="PF08281"/>
    </source>
</evidence>
<keyword evidence="3" id="KW-0731">Sigma factor</keyword>
<proteinExistence type="inferred from homology"/>
<dbReference type="AlphaFoldDB" id="A0A402AL05"/>
<protein>
    <submittedName>
        <fullName evidence="7">RNA polymerase sigma factor</fullName>
    </submittedName>
</protein>
<feature type="domain" description="RNA polymerase sigma factor 70 region 4 type 2" evidence="6">
    <location>
        <begin position="148"/>
        <end position="196"/>
    </location>
</feature>
<dbReference type="SUPFAM" id="SSF88659">
    <property type="entry name" value="Sigma3 and sigma4 domains of RNA polymerase sigma factors"/>
    <property type="match status" value="1"/>
</dbReference>
<evidence type="ECO:0000313" key="7">
    <source>
        <dbReference type="EMBL" id="GCE19898.1"/>
    </source>
</evidence>
<dbReference type="Pfam" id="PF08281">
    <property type="entry name" value="Sigma70_r4_2"/>
    <property type="match status" value="1"/>
</dbReference>
<evidence type="ECO:0000256" key="1">
    <source>
        <dbReference type="ARBA" id="ARBA00010641"/>
    </source>
</evidence>
<keyword evidence="4" id="KW-0804">Transcription</keyword>
<dbReference type="OrthoDB" id="9784984at2"/>
<evidence type="ECO:0000256" key="3">
    <source>
        <dbReference type="ARBA" id="ARBA00023082"/>
    </source>
</evidence>
<keyword evidence="8" id="KW-1185">Reference proteome</keyword>
<dbReference type="NCBIfam" id="TIGR02937">
    <property type="entry name" value="sigma70-ECF"/>
    <property type="match status" value="1"/>
</dbReference>
<dbReference type="GO" id="GO:0016987">
    <property type="term" value="F:sigma factor activity"/>
    <property type="evidence" value="ECO:0007669"/>
    <property type="project" value="UniProtKB-KW"/>
</dbReference>
<dbReference type="InterPro" id="IPR007627">
    <property type="entry name" value="RNA_pol_sigma70_r2"/>
</dbReference>
<dbReference type="InterPro" id="IPR014284">
    <property type="entry name" value="RNA_pol_sigma-70_dom"/>
</dbReference>
<dbReference type="PANTHER" id="PTHR43133">
    <property type="entry name" value="RNA POLYMERASE ECF-TYPE SIGMA FACTO"/>
    <property type="match status" value="1"/>
</dbReference>
<dbReference type="InterPro" id="IPR013325">
    <property type="entry name" value="RNA_pol_sigma_r2"/>
</dbReference>
<organism evidence="7 8">
    <name type="scientific">Dictyobacter kobayashii</name>
    <dbReference type="NCBI Taxonomy" id="2014872"/>
    <lineage>
        <taxon>Bacteria</taxon>
        <taxon>Bacillati</taxon>
        <taxon>Chloroflexota</taxon>
        <taxon>Ktedonobacteria</taxon>
        <taxon>Ktedonobacterales</taxon>
        <taxon>Dictyobacteraceae</taxon>
        <taxon>Dictyobacter</taxon>
    </lineage>
</organism>
<reference evidence="8" key="1">
    <citation type="submission" date="2018-12" db="EMBL/GenBank/DDBJ databases">
        <title>Tengunoibacter tsumagoiensis gen. nov., sp. nov., Dictyobacter kobayashii sp. nov., D. alpinus sp. nov., and D. joshuensis sp. nov. and description of Dictyobacteraceae fam. nov. within the order Ktedonobacterales isolated from Tengu-no-mugimeshi.</title>
        <authorList>
            <person name="Wang C.M."/>
            <person name="Zheng Y."/>
            <person name="Sakai Y."/>
            <person name="Toyoda A."/>
            <person name="Minakuchi Y."/>
            <person name="Abe K."/>
            <person name="Yokota A."/>
            <person name="Yabe S."/>
        </authorList>
    </citation>
    <scope>NUCLEOTIDE SEQUENCE [LARGE SCALE GENOMIC DNA]</scope>
    <source>
        <strain evidence="8">Uno11</strain>
    </source>
</reference>
<feature type="domain" description="RNA polymerase sigma-70 region 2" evidence="5">
    <location>
        <begin position="34"/>
        <end position="107"/>
    </location>
</feature>
<dbReference type="Pfam" id="PF04542">
    <property type="entry name" value="Sigma70_r2"/>
    <property type="match status" value="1"/>
</dbReference>
<dbReference type="SUPFAM" id="SSF88946">
    <property type="entry name" value="Sigma2 domain of RNA polymerase sigma factors"/>
    <property type="match status" value="1"/>
</dbReference>
<dbReference type="InterPro" id="IPR013324">
    <property type="entry name" value="RNA_pol_sigma_r3/r4-like"/>
</dbReference>
<comment type="caution">
    <text evidence="7">The sequence shown here is derived from an EMBL/GenBank/DDBJ whole genome shotgun (WGS) entry which is preliminary data.</text>
</comment>
<dbReference type="InterPro" id="IPR013249">
    <property type="entry name" value="RNA_pol_sigma70_r4_t2"/>
</dbReference>
<evidence type="ECO:0000259" key="5">
    <source>
        <dbReference type="Pfam" id="PF04542"/>
    </source>
</evidence>
<keyword evidence="2" id="KW-0805">Transcription regulation</keyword>
<name>A0A402AL05_9CHLR</name>
<dbReference type="GO" id="GO:0006352">
    <property type="term" value="P:DNA-templated transcription initiation"/>
    <property type="evidence" value="ECO:0007669"/>
    <property type="project" value="InterPro"/>
</dbReference>
<dbReference type="Gene3D" id="1.10.10.10">
    <property type="entry name" value="Winged helix-like DNA-binding domain superfamily/Winged helix DNA-binding domain"/>
    <property type="match status" value="1"/>
</dbReference>
<sequence length="207" mass="24285">MFVQFDTSICATDCSDHALIVATLAGDECAFPTLVQRYQLPLYNFIQRSLRETEWANDVLQFVFLQLYTSLPRLRDTLYSEHTNAPLKAWLFQVAWNRCIDERRKQRSLLFSELEENDERDEFSFISIIPDGDPQPDIIAEQQELRVVLRKAIRHLPSHFRSVVMLRYTQELSFGEIGRLLNMPENTAKTYFQRARPLLRSALQRAI</sequence>
<evidence type="ECO:0000256" key="4">
    <source>
        <dbReference type="ARBA" id="ARBA00023163"/>
    </source>
</evidence>
<accession>A0A402AL05</accession>
<comment type="similarity">
    <text evidence="1">Belongs to the sigma-70 factor family. ECF subfamily.</text>
</comment>
<evidence type="ECO:0000256" key="2">
    <source>
        <dbReference type="ARBA" id="ARBA00023015"/>
    </source>
</evidence>
<dbReference type="RefSeq" id="WP_126554240.1">
    <property type="nucleotide sequence ID" value="NZ_BIFS01000001.1"/>
</dbReference>
<dbReference type="Proteomes" id="UP000287188">
    <property type="component" value="Unassembled WGS sequence"/>
</dbReference>
<evidence type="ECO:0000313" key="8">
    <source>
        <dbReference type="Proteomes" id="UP000287188"/>
    </source>
</evidence>
<dbReference type="InterPro" id="IPR036388">
    <property type="entry name" value="WH-like_DNA-bd_sf"/>
</dbReference>
<gene>
    <name evidence="7" type="ORF">KDK_36980</name>
</gene>
<dbReference type="InterPro" id="IPR039425">
    <property type="entry name" value="RNA_pol_sigma-70-like"/>
</dbReference>
<dbReference type="CDD" id="cd06171">
    <property type="entry name" value="Sigma70_r4"/>
    <property type="match status" value="1"/>
</dbReference>
<dbReference type="PANTHER" id="PTHR43133:SF51">
    <property type="entry name" value="RNA POLYMERASE SIGMA FACTOR"/>
    <property type="match status" value="1"/>
</dbReference>
<dbReference type="Gene3D" id="1.10.1740.10">
    <property type="match status" value="1"/>
</dbReference>